<dbReference type="PANTHER" id="PTHR33840">
    <property type="match status" value="1"/>
</dbReference>
<dbReference type="Pfam" id="PF09994">
    <property type="entry name" value="T6SS_Tle1-like_cat"/>
    <property type="match status" value="1"/>
</dbReference>
<evidence type="ECO:0000313" key="2">
    <source>
        <dbReference type="EMBL" id="OQP29407.1"/>
    </source>
</evidence>
<sequence length="390" mass="43660">MRHLFVCLDGTGNSPVQSDVEYIVRNKSPVISVESNVLKIWCALTGNKEKYKPADLINSEEYKYYGLVSGLKLGDEYLGEALYINGVGSQGDKEKMNFEGATGSGTTARILDAYRFLAERYKPGDKIYLFGFSRGAFSARSLASFIRHLGMPLGRRIIPEKELPSLWASYREKRSYSGGLSSSLTGSNSVEIEFLGLWDTVGSLAFQNIFNKFHQMSPKGIKHVRHALALDEVRPHFSPIYWNNLNEHGQVVKEVWFCGVHSNIGGGYQVAGLSNISYIWMIRELAEVSGFPGRLEKVPEYPAEASVPAGEMRDSYSEFYGGLKIVIASLKGGMTVRKITERQTFHPSVFEWMKMGWYKPRAILQGGEPVTIDYIKSCLSNAADWPLEEN</sequence>
<dbReference type="PANTHER" id="PTHR33840:SF1">
    <property type="entry name" value="TLE1 PHOSPHOLIPASE DOMAIN-CONTAINING PROTEIN"/>
    <property type="match status" value="1"/>
</dbReference>
<proteinExistence type="predicted"/>
<evidence type="ECO:0000313" key="3">
    <source>
        <dbReference type="Proteomes" id="UP000192769"/>
    </source>
</evidence>
<dbReference type="SUPFAM" id="SSF53474">
    <property type="entry name" value="alpha/beta-Hydrolases"/>
    <property type="match status" value="1"/>
</dbReference>
<comment type="caution">
    <text evidence="2">The sequence shown here is derived from an EMBL/GenBank/DDBJ whole genome shotgun (WGS) entry which is preliminary data.</text>
</comment>
<gene>
    <name evidence="2" type="ORF">B2J69_23435</name>
</gene>
<protein>
    <recommendedName>
        <fullName evidence="1">T6SS Phospholipase effector Tle1-like catalytic domain-containing protein</fullName>
    </recommendedName>
</protein>
<dbReference type="InterPro" id="IPR029058">
    <property type="entry name" value="AB_hydrolase_fold"/>
</dbReference>
<name>A0A1V9D6C1_9GAMM</name>
<dbReference type="EMBL" id="MWUE01000062">
    <property type="protein sequence ID" value="OQP29407.1"/>
    <property type="molecule type" value="Genomic_DNA"/>
</dbReference>
<keyword evidence="3" id="KW-1185">Reference proteome</keyword>
<organism evidence="2 3">
    <name type="scientific">Pantoea latae</name>
    <dbReference type="NCBI Taxonomy" id="1964541"/>
    <lineage>
        <taxon>Bacteria</taxon>
        <taxon>Pseudomonadati</taxon>
        <taxon>Pseudomonadota</taxon>
        <taxon>Gammaproteobacteria</taxon>
        <taxon>Enterobacterales</taxon>
        <taxon>Erwiniaceae</taxon>
        <taxon>Pantoea</taxon>
    </lineage>
</organism>
<reference evidence="2 3" key="1">
    <citation type="submission" date="2017-02" db="EMBL/GenBank/DDBJ databases">
        <title>Whole genome shotgun sequence of Pantoea agglomerans strain AS1 isolated from a cycad, Zamia floridana in Central Florida, USA.</title>
        <authorList>
            <person name="Lata P."/>
            <person name="Govindarajan S."/>
            <person name="Qi F."/>
            <person name="Li J.-L."/>
            <person name="Maurya S.K."/>
            <person name="Sahoo M.K."/>
        </authorList>
    </citation>
    <scope>NUCLEOTIDE SEQUENCE [LARGE SCALE GENOMIC DNA]</scope>
    <source>
        <strain evidence="2 3">AS1</strain>
    </source>
</reference>
<evidence type="ECO:0000259" key="1">
    <source>
        <dbReference type="Pfam" id="PF09994"/>
    </source>
</evidence>
<dbReference type="RefSeq" id="WP_081142847.1">
    <property type="nucleotide sequence ID" value="NZ_MWUE01000062.1"/>
</dbReference>
<dbReference type="InterPro" id="IPR018712">
    <property type="entry name" value="Tle1-like_cat"/>
</dbReference>
<feature type="domain" description="T6SS Phospholipase effector Tle1-like catalytic" evidence="1">
    <location>
        <begin position="2"/>
        <end position="284"/>
    </location>
</feature>
<dbReference type="AlphaFoldDB" id="A0A1V9D6C1"/>
<dbReference type="Proteomes" id="UP000192769">
    <property type="component" value="Unassembled WGS sequence"/>
</dbReference>
<dbReference type="OrthoDB" id="4378831at2"/>
<accession>A0A1V9D6C1</accession>